<evidence type="ECO:0000256" key="4">
    <source>
        <dbReference type="ARBA" id="ARBA00022692"/>
    </source>
</evidence>
<keyword evidence="4 11" id="KW-0812">Transmembrane</keyword>
<feature type="transmembrane region" description="Helical" evidence="11">
    <location>
        <begin position="46"/>
        <end position="68"/>
    </location>
</feature>
<dbReference type="PANTHER" id="PTHR13509">
    <property type="entry name" value="SEC61 SUBUNIT BETA"/>
    <property type="match status" value="1"/>
</dbReference>
<keyword evidence="5" id="KW-0256">Endoplasmic reticulum</keyword>
<feature type="region of interest" description="Disordered" evidence="10">
    <location>
        <begin position="1"/>
        <end position="25"/>
    </location>
</feature>
<dbReference type="RefSeq" id="XP_007515307.1">
    <property type="nucleotide sequence ID" value="XM_007515245.1"/>
</dbReference>
<evidence type="ECO:0000256" key="5">
    <source>
        <dbReference type="ARBA" id="ARBA00022824"/>
    </source>
</evidence>
<comment type="similarity">
    <text evidence="2">Belongs to the SEC61-beta family.</text>
</comment>
<evidence type="ECO:0000256" key="10">
    <source>
        <dbReference type="SAM" id="MobiDB-lite"/>
    </source>
</evidence>
<name>K8E972_9CHLO</name>
<dbReference type="Pfam" id="PF03911">
    <property type="entry name" value="Sec61_beta"/>
    <property type="match status" value="1"/>
</dbReference>
<evidence type="ECO:0000256" key="6">
    <source>
        <dbReference type="ARBA" id="ARBA00022927"/>
    </source>
</evidence>
<dbReference type="InterPro" id="IPR030671">
    <property type="entry name" value="Sec61-beta/Sbh"/>
</dbReference>
<keyword evidence="9 11" id="KW-0472">Membrane</keyword>
<proteinExistence type="inferred from homology"/>
<evidence type="ECO:0000256" key="3">
    <source>
        <dbReference type="ARBA" id="ARBA00022448"/>
    </source>
</evidence>
<reference evidence="12 13" key="1">
    <citation type="submission" date="2011-10" db="EMBL/GenBank/DDBJ databases">
        <authorList>
            <person name="Genoscope - CEA"/>
        </authorList>
    </citation>
    <scope>NUCLEOTIDE SEQUENCE [LARGE SCALE GENOMIC DNA]</scope>
    <source>
        <strain evidence="12 13">RCC 1105</strain>
    </source>
</reference>
<evidence type="ECO:0000313" key="13">
    <source>
        <dbReference type="Proteomes" id="UP000198341"/>
    </source>
</evidence>
<dbReference type="Proteomes" id="UP000198341">
    <property type="component" value="Chromosome 1"/>
</dbReference>
<dbReference type="STRING" id="41875.K8E972"/>
<dbReference type="OrthoDB" id="5401193at2759"/>
<evidence type="ECO:0000256" key="1">
    <source>
        <dbReference type="ARBA" id="ARBA00004389"/>
    </source>
</evidence>
<sequence>MSGRPSAGGLRKRPGTGSGSNIAAKGGAANSSILKFYTDDSPGLKITPVVVLVMSVCFIGFVTILHAMSKIYQYKMS</sequence>
<evidence type="ECO:0000256" key="9">
    <source>
        <dbReference type="ARBA" id="ARBA00023136"/>
    </source>
</evidence>
<keyword evidence="7 11" id="KW-1133">Transmembrane helix</keyword>
<comment type="subcellular location">
    <subcellularLocation>
        <location evidence="1">Endoplasmic reticulum membrane</location>
        <topology evidence="1">Single-pass membrane protein</topology>
    </subcellularLocation>
</comment>
<keyword evidence="6" id="KW-0653">Protein transport</keyword>
<keyword evidence="3" id="KW-0813">Transport</keyword>
<dbReference type="KEGG" id="bpg:Bathy01g03750"/>
<keyword evidence="8" id="KW-0811">Translocation</keyword>
<dbReference type="eggNOG" id="KOG3457">
    <property type="taxonomic scope" value="Eukaryota"/>
</dbReference>
<evidence type="ECO:0000256" key="11">
    <source>
        <dbReference type="SAM" id="Phobius"/>
    </source>
</evidence>
<evidence type="ECO:0000313" key="12">
    <source>
        <dbReference type="EMBL" id="CCO14186.1"/>
    </source>
</evidence>
<dbReference type="EMBL" id="FO082278">
    <property type="protein sequence ID" value="CCO14186.1"/>
    <property type="molecule type" value="Genomic_DNA"/>
</dbReference>
<gene>
    <name evidence="12" type="ORF">Bathy01g03750</name>
</gene>
<dbReference type="GO" id="GO:0005784">
    <property type="term" value="C:Sec61 translocon complex"/>
    <property type="evidence" value="ECO:0007669"/>
    <property type="project" value="InterPro"/>
</dbReference>
<accession>K8E972</accession>
<dbReference type="GeneID" id="19018110"/>
<keyword evidence="13" id="KW-1185">Reference proteome</keyword>
<protein>
    <recommendedName>
        <fullName evidence="14">Protein transport protein Sec61 subunit beta</fullName>
    </recommendedName>
</protein>
<evidence type="ECO:0000256" key="2">
    <source>
        <dbReference type="ARBA" id="ARBA00006103"/>
    </source>
</evidence>
<dbReference type="InterPro" id="IPR016482">
    <property type="entry name" value="SecG/Sec61-beta/Sbh"/>
</dbReference>
<evidence type="ECO:0000256" key="8">
    <source>
        <dbReference type="ARBA" id="ARBA00023010"/>
    </source>
</evidence>
<evidence type="ECO:0008006" key="14">
    <source>
        <dbReference type="Google" id="ProtNLM"/>
    </source>
</evidence>
<evidence type="ECO:0000256" key="7">
    <source>
        <dbReference type="ARBA" id="ARBA00022989"/>
    </source>
</evidence>
<dbReference type="GO" id="GO:0006886">
    <property type="term" value="P:intracellular protein transport"/>
    <property type="evidence" value="ECO:0007669"/>
    <property type="project" value="InterPro"/>
</dbReference>
<organism evidence="12 13">
    <name type="scientific">Bathycoccus prasinos</name>
    <dbReference type="NCBI Taxonomy" id="41875"/>
    <lineage>
        <taxon>Eukaryota</taxon>
        <taxon>Viridiplantae</taxon>
        <taxon>Chlorophyta</taxon>
        <taxon>Mamiellophyceae</taxon>
        <taxon>Mamiellales</taxon>
        <taxon>Bathycoccaceae</taxon>
        <taxon>Bathycoccus</taxon>
    </lineage>
</organism>
<dbReference type="AlphaFoldDB" id="K8E972"/>